<dbReference type="EMBL" id="DXBR01000007">
    <property type="protein sequence ID" value="HIZ38391.1"/>
    <property type="molecule type" value="Genomic_DNA"/>
</dbReference>
<feature type="transmembrane region" description="Helical" evidence="1">
    <location>
        <begin position="106"/>
        <end position="127"/>
    </location>
</feature>
<evidence type="ECO:0000313" key="2">
    <source>
        <dbReference type="EMBL" id="HIZ38391.1"/>
    </source>
</evidence>
<keyword evidence="1" id="KW-1133">Transmembrane helix</keyword>
<accession>A0A9D2J6F3</accession>
<gene>
    <name evidence="2" type="ORF">H9968_00475</name>
</gene>
<reference evidence="2" key="1">
    <citation type="journal article" date="2021" name="PeerJ">
        <title>Extensive microbial diversity within the chicken gut microbiome revealed by metagenomics and culture.</title>
        <authorList>
            <person name="Gilroy R."/>
            <person name="Ravi A."/>
            <person name="Getino M."/>
            <person name="Pursley I."/>
            <person name="Horton D.L."/>
            <person name="Alikhan N.F."/>
            <person name="Baker D."/>
            <person name="Gharbi K."/>
            <person name="Hall N."/>
            <person name="Watson M."/>
            <person name="Adriaenssens E.M."/>
            <person name="Foster-Nyarko E."/>
            <person name="Jarju S."/>
            <person name="Secka A."/>
            <person name="Antonio M."/>
            <person name="Oren A."/>
            <person name="Chaudhuri R.R."/>
            <person name="La Ragione R."/>
            <person name="Hildebrand F."/>
            <person name="Pallen M.J."/>
        </authorList>
    </citation>
    <scope>NUCLEOTIDE SEQUENCE</scope>
    <source>
        <strain evidence="2">CHK179-28034</strain>
    </source>
</reference>
<evidence type="ECO:0000313" key="3">
    <source>
        <dbReference type="Proteomes" id="UP000824049"/>
    </source>
</evidence>
<dbReference type="InterPro" id="IPR010540">
    <property type="entry name" value="CmpB_TMEM229"/>
</dbReference>
<feature type="transmembrane region" description="Helical" evidence="1">
    <location>
        <begin position="72"/>
        <end position="94"/>
    </location>
</feature>
<protein>
    <submittedName>
        <fullName evidence="2">ABC transporter permease</fullName>
    </submittedName>
</protein>
<dbReference type="AlphaFoldDB" id="A0A9D2J6F3"/>
<feature type="transmembrane region" description="Helical" evidence="1">
    <location>
        <begin position="6"/>
        <end position="24"/>
    </location>
</feature>
<reference evidence="2" key="2">
    <citation type="submission" date="2021-04" db="EMBL/GenBank/DDBJ databases">
        <authorList>
            <person name="Gilroy R."/>
        </authorList>
    </citation>
    <scope>NUCLEOTIDE SEQUENCE</scope>
    <source>
        <strain evidence="2">CHK179-28034</strain>
    </source>
</reference>
<comment type="caution">
    <text evidence="2">The sequence shown here is derived from an EMBL/GenBank/DDBJ whole genome shotgun (WGS) entry which is preliminary data.</text>
</comment>
<organism evidence="2 3">
    <name type="scientific">Candidatus Anaerobutyricum stercoris</name>
    <dbReference type="NCBI Taxonomy" id="2838457"/>
    <lineage>
        <taxon>Bacteria</taxon>
        <taxon>Bacillati</taxon>
        <taxon>Bacillota</taxon>
        <taxon>Clostridia</taxon>
        <taxon>Lachnospirales</taxon>
        <taxon>Lachnospiraceae</taxon>
        <taxon>Anaerobutyricum</taxon>
    </lineage>
</organism>
<dbReference type="Proteomes" id="UP000824049">
    <property type="component" value="Unassembled WGS sequence"/>
</dbReference>
<sequence length="316" mass="37125">MIGQYSLYQWLIFFYIYSFFGWIFESSYVSLRKKKWVNRGFLMGPFLPIYGGGAVMMLFVSEPFRSNLILTYFAGAVGATLLELVTGIVMESIFKIKYWDYSSKKYNYKGYICLSSTIVWGFFTVLMNEGIHPWITAFLKTVPVLPLHIVFGIVSVLFIVDLAVSVKEALDLRDMLEKMESLREEMLRLRRRADVVIACLDDSWREFVEKNPAADRFGEIYKGLELRYNKIRQSVMEKGILTDDQRNELGELKERFNVLIEQLEKLRKGKTHTRLRKRLRIRILGNPTMTSARYPVSLESLKERFRESREEESRKD</sequence>
<dbReference type="Pfam" id="PF06541">
    <property type="entry name" value="ABC_trans_CmpB"/>
    <property type="match status" value="1"/>
</dbReference>
<feature type="transmembrane region" description="Helical" evidence="1">
    <location>
        <begin position="36"/>
        <end position="60"/>
    </location>
</feature>
<feature type="transmembrane region" description="Helical" evidence="1">
    <location>
        <begin position="147"/>
        <end position="166"/>
    </location>
</feature>
<evidence type="ECO:0000256" key="1">
    <source>
        <dbReference type="SAM" id="Phobius"/>
    </source>
</evidence>
<keyword evidence="1" id="KW-0812">Transmembrane</keyword>
<proteinExistence type="predicted"/>
<name>A0A9D2J6F3_9FIRM</name>
<keyword evidence="1" id="KW-0472">Membrane</keyword>